<protein>
    <submittedName>
        <fullName evidence="2">Uncharacterized protein</fullName>
    </submittedName>
</protein>
<organism evidence="2 3">
    <name type="scientific">Caerostris extrusa</name>
    <name type="common">Bark spider</name>
    <name type="synonym">Caerostris bankana</name>
    <dbReference type="NCBI Taxonomy" id="172846"/>
    <lineage>
        <taxon>Eukaryota</taxon>
        <taxon>Metazoa</taxon>
        <taxon>Ecdysozoa</taxon>
        <taxon>Arthropoda</taxon>
        <taxon>Chelicerata</taxon>
        <taxon>Arachnida</taxon>
        <taxon>Araneae</taxon>
        <taxon>Araneomorphae</taxon>
        <taxon>Entelegynae</taxon>
        <taxon>Araneoidea</taxon>
        <taxon>Araneidae</taxon>
        <taxon>Caerostris</taxon>
    </lineage>
</organism>
<gene>
    <name evidence="2" type="ORF">CEXT_362771</name>
</gene>
<evidence type="ECO:0000256" key="1">
    <source>
        <dbReference type="SAM" id="MobiDB-lite"/>
    </source>
</evidence>
<dbReference type="Proteomes" id="UP001054945">
    <property type="component" value="Unassembled WGS sequence"/>
</dbReference>
<reference evidence="2 3" key="1">
    <citation type="submission" date="2021-06" db="EMBL/GenBank/DDBJ databases">
        <title>Caerostris extrusa draft genome.</title>
        <authorList>
            <person name="Kono N."/>
            <person name="Arakawa K."/>
        </authorList>
    </citation>
    <scope>NUCLEOTIDE SEQUENCE [LARGE SCALE GENOMIC DNA]</scope>
</reference>
<dbReference type="AlphaFoldDB" id="A0AAV4PMR9"/>
<comment type="caution">
    <text evidence="2">The sequence shown here is derived from an EMBL/GenBank/DDBJ whole genome shotgun (WGS) entry which is preliminary data.</text>
</comment>
<accession>A0AAV4PMR9</accession>
<sequence length="66" mass="7207">MENPVCANCKGPHPASYRGCPKFPHLLLTLTNPKPSPPTFSNPKVSYASLLTPPQPQISTQRSLLH</sequence>
<feature type="region of interest" description="Disordered" evidence="1">
    <location>
        <begin position="33"/>
        <end position="66"/>
    </location>
</feature>
<evidence type="ECO:0000313" key="2">
    <source>
        <dbReference type="EMBL" id="GIX98308.1"/>
    </source>
</evidence>
<keyword evidence="3" id="KW-1185">Reference proteome</keyword>
<feature type="compositionally biased region" description="Polar residues" evidence="1">
    <location>
        <begin position="57"/>
        <end position="66"/>
    </location>
</feature>
<name>A0AAV4PMR9_CAEEX</name>
<dbReference type="EMBL" id="BPLR01004888">
    <property type="protein sequence ID" value="GIX98308.1"/>
    <property type="molecule type" value="Genomic_DNA"/>
</dbReference>
<evidence type="ECO:0000313" key="3">
    <source>
        <dbReference type="Proteomes" id="UP001054945"/>
    </source>
</evidence>
<proteinExistence type="predicted"/>